<dbReference type="Proteomes" id="UP001222325">
    <property type="component" value="Unassembled WGS sequence"/>
</dbReference>
<feature type="compositionally biased region" description="Low complexity" evidence="1">
    <location>
        <begin position="152"/>
        <end position="162"/>
    </location>
</feature>
<comment type="caution">
    <text evidence="2">The sequence shown here is derived from an EMBL/GenBank/DDBJ whole genome shotgun (WGS) entry which is preliminary data.</text>
</comment>
<dbReference type="EMBL" id="JARJCN010000016">
    <property type="protein sequence ID" value="KAJ7093272.1"/>
    <property type="molecule type" value="Genomic_DNA"/>
</dbReference>
<feature type="region of interest" description="Disordered" evidence="1">
    <location>
        <begin position="146"/>
        <end position="346"/>
    </location>
</feature>
<feature type="compositionally biased region" description="Polar residues" evidence="1">
    <location>
        <begin position="303"/>
        <end position="327"/>
    </location>
</feature>
<reference evidence="2" key="1">
    <citation type="submission" date="2023-03" db="EMBL/GenBank/DDBJ databases">
        <title>Massive genome expansion in bonnet fungi (Mycena s.s.) driven by repeated elements and novel gene families across ecological guilds.</title>
        <authorList>
            <consortium name="Lawrence Berkeley National Laboratory"/>
            <person name="Harder C.B."/>
            <person name="Miyauchi S."/>
            <person name="Viragh M."/>
            <person name="Kuo A."/>
            <person name="Thoen E."/>
            <person name="Andreopoulos B."/>
            <person name="Lu D."/>
            <person name="Skrede I."/>
            <person name="Drula E."/>
            <person name="Henrissat B."/>
            <person name="Morin E."/>
            <person name="Kohler A."/>
            <person name="Barry K."/>
            <person name="LaButti K."/>
            <person name="Morin E."/>
            <person name="Salamov A."/>
            <person name="Lipzen A."/>
            <person name="Mereny Z."/>
            <person name="Hegedus B."/>
            <person name="Baldrian P."/>
            <person name="Stursova M."/>
            <person name="Weitz H."/>
            <person name="Taylor A."/>
            <person name="Grigoriev I.V."/>
            <person name="Nagy L.G."/>
            <person name="Martin F."/>
            <person name="Kauserud H."/>
        </authorList>
    </citation>
    <scope>NUCLEOTIDE SEQUENCE</scope>
    <source>
        <strain evidence="2">CBHHK173m</strain>
    </source>
</reference>
<sequence>MSDSVESGYESDTGPRDNPTCWHFENNRPVTKSIEVKRGYHVRLLNHEGRSICRIMKEHGWSATHLGTIFGLRVNAINRALDNTYTPADDLSKDYDHVDPEYKIKFPPRKRIVHPALPPPVIEILDSDEEDTKVGILASVTSNSAAGMSVRKPPASAGPSKPAKTEFWDPMQNSDEEQDSQDRHNQISEPARLTTDVPAATVETRPSPLPGSKNVLPPRNTNIFANVSPPPPRPSAQARSPASKTKPAAVSPAATFQQDTSSAGMKRAHDDELARHSPRSPIRSPELIHAVPVTKKPRPEDSVSVSTSSYRGAQSATPLTSISQSRSPGPRTSALPSPFQAHPASAPLPLPRRAAVPPTALDVFLSDVAGADLSAHRALFLAQGFDMRMLRVVARWSRADRERAVRELMLDGAVELKGRRGLSPLQVMGLAMAIQRLEAGGDEQ</sequence>
<proteinExistence type="predicted"/>
<evidence type="ECO:0000313" key="2">
    <source>
        <dbReference type="EMBL" id="KAJ7093272.1"/>
    </source>
</evidence>
<protein>
    <submittedName>
        <fullName evidence="2">Uncharacterized protein</fullName>
    </submittedName>
</protein>
<evidence type="ECO:0000256" key="1">
    <source>
        <dbReference type="SAM" id="MobiDB-lite"/>
    </source>
</evidence>
<evidence type="ECO:0000313" key="3">
    <source>
        <dbReference type="Proteomes" id="UP001222325"/>
    </source>
</evidence>
<keyword evidence="3" id="KW-1185">Reference proteome</keyword>
<organism evidence="2 3">
    <name type="scientific">Mycena belliarum</name>
    <dbReference type="NCBI Taxonomy" id="1033014"/>
    <lineage>
        <taxon>Eukaryota</taxon>
        <taxon>Fungi</taxon>
        <taxon>Dikarya</taxon>
        <taxon>Basidiomycota</taxon>
        <taxon>Agaricomycotina</taxon>
        <taxon>Agaricomycetes</taxon>
        <taxon>Agaricomycetidae</taxon>
        <taxon>Agaricales</taxon>
        <taxon>Marasmiineae</taxon>
        <taxon>Mycenaceae</taxon>
        <taxon>Mycena</taxon>
    </lineage>
</organism>
<gene>
    <name evidence="2" type="ORF">B0H15DRAFT_831868</name>
</gene>
<feature type="region of interest" description="Disordered" evidence="1">
    <location>
        <begin position="1"/>
        <end position="21"/>
    </location>
</feature>
<name>A0AAD6U8K5_9AGAR</name>
<accession>A0AAD6U8K5</accession>
<feature type="compositionally biased region" description="Polar residues" evidence="1">
    <location>
        <begin position="254"/>
        <end position="263"/>
    </location>
</feature>
<dbReference type="AlphaFoldDB" id="A0AAD6U8K5"/>